<feature type="compositionally biased region" description="Basic and acidic residues" evidence="1">
    <location>
        <begin position="1"/>
        <end position="14"/>
    </location>
</feature>
<reference evidence="2 3" key="1">
    <citation type="submission" date="2016-06" db="EMBL/GenBank/DDBJ databases">
        <authorList>
            <person name="Kjaerup R.B."/>
            <person name="Dalgaard T.S."/>
            <person name="Juul-Madsen H.R."/>
        </authorList>
    </citation>
    <scope>NUCLEOTIDE SEQUENCE [LARGE SCALE GENOMIC DNA]</scope>
</reference>
<keyword evidence="3" id="KW-1185">Reference proteome</keyword>
<gene>
    <name evidence="2" type="ORF">ZT3D7_G5531</name>
</gene>
<evidence type="ECO:0000313" key="2">
    <source>
        <dbReference type="EMBL" id="SMQ50378.1"/>
    </source>
</evidence>
<evidence type="ECO:0000256" key="1">
    <source>
        <dbReference type="SAM" id="MobiDB-lite"/>
    </source>
</evidence>
<organism evidence="2 3">
    <name type="scientific">Zymoseptoria tritici (strain ST99CH_3D7)</name>
    <dbReference type="NCBI Taxonomy" id="1276538"/>
    <lineage>
        <taxon>Eukaryota</taxon>
        <taxon>Fungi</taxon>
        <taxon>Dikarya</taxon>
        <taxon>Ascomycota</taxon>
        <taxon>Pezizomycotina</taxon>
        <taxon>Dothideomycetes</taxon>
        <taxon>Dothideomycetidae</taxon>
        <taxon>Mycosphaerellales</taxon>
        <taxon>Mycosphaerellaceae</taxon>
        <taxon>Zymoseptoria</taxon>
    </lineage>
</organism>
<feature type="region of interest" description="Disordered" evidence="1">
    <location>
        <begin position="1"/>
        <end position="109"/>
    </location>
</feature>
<sequence length="274" mass="30661">MEDHDSARDAREQNPHFTSPAPFTSTSAPPLRRSKKIKKATRSASVSLGITKRKRKRPPFADAVSRPAEKTTKIESKSGKSRKSQDKIPSREEGDDPRNEVSSSSSDIAPVKNEEQPFRLFDLPDELWVKIGQMATEDLPAIELFLPGRHTSRHHELSKLFSELKTPAILQSCSALRKELRLHYYGGNKIRVTIDELSAVGSLRPYLQAIGSDARCLLDGFTMEGREHWDADAVLEPPHDLPASWGVELALSLVSRDPCEGCKADHVDWKITFQ</sequence>
<evidence type="ECO:0008006" key="4">
    <source>
        <dbReference type="Google" id="ProtNLM"/>
    </source>
</evidence>
<feature type="compositionally biased region" description="Low complexity" evidence="1">
    <location>
        <begin position="17"/>
        <end position="30"/>
    </location>
</feature>
<evidence type="ECO:0000313" key="3">
    <source>
        <dbReference type="Proteomes" id="UP000215127"/>
    </source>
</evidence>
<dbReference type="Proteomes" id="UP000215127">
    <property type="component" value="Chromosome 4"/>
</dbReference>
<proteinExistence type="predicted"/>
<dbReference type="STRING" id="1276538.A0A1X7RSJ4"/>
<dbReference type="AlphaFoldDB" id="A0A1X7RSJ4"/>
<feature type="compositionally biased region" description="Basic residues" evidence="1">
    <location>
        <begin position="32"/>
        <end position="41"/>
    </location>
</feature>
<protein>
    <recommendedName>
        <fullName evidence="4">F-box domain-containing protein</fullName>
    </recommendedName>
</protein>
<feature type="compositionally biased region" description="Basic and acidic residues" evidence="1">
    <location>
        <begin position="67"/>
        <end position="99"/>
    </location>
</feature>
<dbReference type="EMBL" id="LT853695">
    <property type="protein sequence ID" value="SMQ50378.1"/>
    <property type="molecule type" value="Genomic_DNA"/>
</dbReference>
<name>A0A1X7RSJ4_ZYMT9</name>
<accession>A0A1X7RSJ4</accession>